<feature type="region of interest" description="Disordered" evidence="1">
    <location>
        <begin position="361"/>
        <end position="380"/>
    </location>
</feature>
<protein>
    <submittedName>
        <fullName evidence="2">Uncharacterized protein</fullName>
    </submittedName>
</protein>
<proteinExistence type="predicted"/>
<dbReference type="OrthoDB" id="282695at2"/>
<dbReference type="AlphaFoldDB" id="A0A1U7CY08"/>
<keyword evidence="3" id="KW-1185">Reference proteome</keyword>
<dbReference type="KEGG" id="pbor:BSF38_05378"/>
<dbReference type="RefSeq" id="WP_076350108.1">
    <property type="nucleotide sequence ID" value="NZ_CP019082.1"/>
</dbReference>
<reference evidence="3" key="1">
    <citation type="submission" date="2016-12" db="EMBL/GenBank/DDBJ databases">
        <title>Comparative genomics of four Isosphaeraceae planctomycetes: a common pool of plasmids and glycoside hydrolase genes.</title>
        <authorList>
            <person name="Ivanova A."/>
        </authorList>
    </citation>
    <scope>NUCLEOTIDE SEQUENCE [LARGE SCALE GENOMIC DNA]</scope>
    <source>
        <strain evidence="3">PX4</strain>
    </source>
</reference>
<organism evidence="2 3">
    <name type="scientific">Paludisphaera borealis</name>
    <dbReference type="NCBI Taxonomy" id="1387353"/>
    <lineage>
        <taxon>Bacteria</taxon>
        <taxon>Pseudomonadati</taxon>
        <taxon>Planctomycetota</taxon>
        <taxon>Planctomycetia</taxon>
        <taxon>Isosphaerales</taxon>
        <taxon>Isosphaeraceae</taxon>
        <taxon>Paludisphaera</taxon>
    </lineage>
</organism>
<sequence length="380" mass="40728">MFYYFESLARLVVIVVSLFSVAALTASQLKPVGTEGGARLASSWDSLSGGYFQGDARVHLIDRADGRTTTIAAPEGERWNYISASPWKNQDEGVEAVGRFTRSSRPGADSGSPVCGLVRLRLPEAEVIERVDLDIIPAGRPAWNPVGDGQILIPAGNGRLYAYRFASRSDEVGGLIATPEHQATVGADLMAVEWRCQPPGQGEPFLSDPVWPTIPELQNLVIVSLSAMTADDSGRPRYGATALWWLELSGDGEQIVAAGPLIDPSDDPNGSVGVRRRFPNVVARDGRIQLAYLVSRTGGSEAELRVGDLERGSNAGRLRLRFDSAAEGAARPFPIGHLSASWDGRWIHGFSHDLGRIVSLPLATDDGAPGGRASDPKRLP</sequence>
<dbReference type="EMBL" id="CP019082">
    <property type="protein sequence ID" value="APW63801.1"/>
    <property type="molecule type" value="Genomic_DNA"/>
</dbReference>
<accession>A0A1U7CY08</accession>
<name>A0A1U7CY08_9BACT</name>
<dbReference type="Proteomes" id="UP000186309">
    <property type="component" value="Chromosome"/>
</dbReference>
<evidence type="ECO:0000313" key="3">
    <source>
        <dbReference type="Proteomes" id="UP000186309"/>
    </source>
</evidence>
<evidence type="ECO:0000256" key="1">
    <source>
        <dbReference type="SAM" id="MobiDB-lite"/>
    </source>
</evidence>
<evidence type="ECO:0000313" key="2">
    <source>
        <dbReference type="EMBL" id="APW63801.1"/>
    </source>
</evidence>
<gene>
    <name evidence="2" type="ORF">BSF38_05378</name>
</gene>